<comment type="caution">
    <text evidence="1">The sequence shown here is derived from an EMBL/GenBank/DDBJ whole genome shotgun (WGS) entry which is preliminary data.</text>
</comment>
<dbReference type="RefSeq" id="WP_264271950.1">
    <property type="nucleotide sequence ID" value="NZ_JANFVX010000004.1"/>
</dbReference>
<protein>
    <recommendedName>
        <fullName evidence="3">Ead/Ea22-like family protein</fullName>
    </recommendedName>
</protein>
<gene>
    <name evidence="1" type="ORF">NB703_001491</name>
</gene>
<evidence type="ECO:0008006" key="3">
    <source>
        <dbReference type="Google" id="ProtNLM"/>
    </source>
</evidence>
<dbReference type="AlphaFoldDB" id="A0AAJ1CXG1"/>
<dbReference type="EMBL" id="JANFVX010000004">
    <property type="protein sequence ID" value="MCW0343398.1"/>
    <property type="molecule type" value="Genomic_DNA"/>
</dbReference>
<dbReference type="Proteomes" id="UP001208888">
    <property type="component" value="Unassembled WGS sequence"/>
</dbReference>
<sequence>MKNQFSGLSGKELVAAGHHFAKSLDADAPLIEIAKMFAEMATRLDCALARGDELQQKLDAMAAENAVMKSAIAGFAKIKQDFDDFDGDRRGIAERLCEAEDALVSCIKTPATDTYLNSVRTEGIHFAANRMLAAWECGFINDTPEQVHDISGAVLSALEFLPNASPEEFKRDYADEVRASIAEQLRSGTHDTADKAGEA</sequence>
<evidence type="ECO:0000313" key="2">
    <source>
        <dbReference type="Proteomes" id="UP001208888"/>
    </source>
</evidence>
<reference evidence="1" key="1">
    <citation type="submission" date="2022-06" db="EMBL/GenBank/DDBJ databases">
        <title>Dynamics of rice microbiomes reveals core vertical transmitted seed endophytes.</title>
        <authorList>
            <person name="Liao K."/>
            <person name="Zhang X."/>
        </authorList>
    </citation>
    <scope>NUCLEOTIDE SEQUENCE</scope>
    <source>
        <strain evidence="1">JT1-17</strain>
    </source>
</reference>
<evidence type="ECO:0000313" key="1">
    <source>
        <dbReference type="EMBL" id="MCW0343398.1"/>
    </source>
</evidence>
<proteinExistence type="predicted"/>
<accession>A0AAJ1CXG1</accession>
<name>A0AAJ1CXG1_PANAN</name>
<organism evidence="1 2">
    <name type="scientific">Pantoea ananas</name>
    <name type="common">Erwinia uredovora</name>
    <dbReference type="NCBI Taxonomy" id="553"/>
    <lineage>
        <taxon>Bacteria</taxon>
        <taxon>Pseudomonadati</taxon>
        <taxon>Pseudomonadota</taxon>
        <taxon>Gammaproteobacteria</taxon>
        <taxon>Enterobacterales</taxon>
        <taxon>Erwiniaceae</taxon>
        <taxon>Pantoea</taxon>
    </lineage>
</organism>